<name>A0A7W5CAI2_9BACL</name>
<dbReference type="InterPro" id="IPR001119">
    <property type="entry name" value="SLH_dom"/>
</dbReference>
<feature type="chain" id="PRO_5031350382" description="SLH domain-containing protein" evidence="5">
    <location>
        <begin position="30"/>
        <end position="1228"/>
    </location>
</feature>
<dbReference type="InterPro" id="IPR008979">
    <property type="entry name" value="Galactose-bd-like_sf"/>
</dbReference>
<feature type="signal peptide" evidence="5">
    <location>
        <begin position="1"/>
        <end position="29"/>
    </location>
</feature>
<dbReference type="PROSITE" id="PS51272">
    <property type="entry name" value="SLH"/>
    <property type="match status" value="3"/>
</dbReference>
<dbReference type="PANTHER" id="PTHR22925">
    <property type="entry name" value="GLYCOSYL HYDROLASE 43 FAMILY MEMBER"/>
    <property type="match status" value="1"/>
</dbReference>
<dbReference type="CDD" id="cd18825">
    <property type="entry name" value="GH43_CtGH43-like"/>
    <property type="match status" value="1"/>
</dbReference>
<reference evidence="7 8" key="1">
    <citation type="submission" date="2020-08" db="EMBL/GenBank/DDBJ databases">
        <title>Genomic Encyclopedia of Type Strains, Phase III (KMG-III): the genomes of soil and plant-associated and newly described type strains.</title>
        <authorList>
            <person name="Whitman W."/>
        </authorList>
    </citation>
    <scope>NUCLEOTIDE SEQUENCE [LARGE SCALE GENOMIC DNA]</scope>
    <source>
        <strain evidence="7 8">CECT 8234</strain>
    </source>
</reference>
<dbReference type="SUPFAM" id="SSF49785">
    <property type="entry name" value="Galactose-binding domain-like"/>
    <property type="match status" value="2"/>
</dbReference>
<dbReference type="Gene3D" id="2.60.40.1080">
    <property type="match status" value="1"/>
</dbReference>
<feature type="compositionally biased region" description="Low complexity" evidence="4">
    <location>
        <begin position="1008"/>
        <end position="1044"/>
    </location>
</feature>
<dbReference type="GO" id="GO:0005975">
    <property type="term" value="P:carbohydrate metabolic process"/>
    <property type="evidence" value="ECO:0007669"/>
    <property type="project" value="InterPro"/>
</dbReference>
<dbReference type="PANTHER" id="PTHR22925:SF3">
    <property type="entry name" value="GLYCOSYL HYDROLASE FAMILY PROTEIN 43"/>
    <property type="match status" value="1"/>
</dbReference>
<evidence type="ECO:0000256" key="1">
    <source>
        <dbReference type="ARBA" id="ARBA00009865"/>
    </source>
</evidence>
<evidence type="ECO:0000256" key="4">
    <source>
        <dbReference type="SAM" id="MobiDB-lite"/>
    </source>
</evidence>
<dbReference type="SUPFAM" id="SSF75005">
    <property type="entry name" value="Arabinanase/levansucrase/invertase"/>
    <property type="match status" value="1"/>
</dbReference>
<dbReference type="InterPro" id="IPR006710">
    <property type="entry name" value="Glyco_hydro_43"/>
</dbReference>
<evidence type="ECO:0000256" key="3">
    <source>
        <dbReference type="ARBA" id="ARBA00023295"/>
    </source>
</evidence>
<feature type="region of interest" description="Disordered" evidence="4">
    <location>
        <begin position="1000"/>
        <end position="1056"/>
    </location>
</feature>
<evidence type="ECO:0000313" key="8">
    <source>
        <dbReference type="Proteomes" id="UP000518605"/>
    </source>
</evidence>
<dbReference type="GO" id="GO:0004553">
    <property type="term" value="F:hydrolase activity, hydrolyzing O-glycosyl compounds"/>
    <property type="evidence" value="ECO:0007669"/>
    <property type="project" value="InterPro"/>
</dbReference>
<dbReference type="RefSeq" id="WP_183565444.1">
    <property type="nucleotide sequence ID" value="NZ_CBCSLB010000010.1"/>
</dbReference>
<feature type="domain" description="SLH" evidence="6">
    <location>
        <begin position="1174"/>
        <end position="1228"/>
    </location>
</feature>
<dbReference type="InterPro" id="IPR008964">
    <property type="entry name" value="Invasin/intimin_cell_adhesion"/>
</dbReference>
<keyword evidence="3" id="KW-0326">Glycosidase</keyword>
<comment type="caution">
    <text evidence="7">The sequence shown here is derived from an EMBL/GenBank/DDBJ whole genome shotgun (WGS) entry which is preliminary data.</text>
</comment>
<dbReference type="InterPro" id="IPR023296">
    <property type="entry name" value="Glyco_hydro_beta-prop_sf"/>
</dbReference>
<gene>
    <name evidence="7" type="ORF">FHS16_003659</name>
</gene>
<dbReference type="Gene3D" id="2.60.120.430">
    <property type="entry name" value="Galactose-binding lectin"/>
    <property type="match status" value="2"/>
</dbReference>
<dbReference type="EMBL" id="JACHXW010000011">
    <property type="protein sequence ID" value="MBB3153584.1"/>
    <property type="molecule type" value="Genomic_DNA"/>
</dbReference>
<dbReference type="Proteomes" id="UP000518605">
    <property type="component" value="Unassembled WGS sequence"/>
</dbReference>
<dbReference type="Pfam" id="PF02368">
    <property type="entry name" value="Big_2"/>
    <property type="match status" value="1"/>
</dbReference>
<accession>A0A7W5CAI2</accession>
<comment type="similarity">
    <text evidence="1">Belongs to the glycosyl hydrolase 43 family.</text>
</comment>
<feature type="domain" description="SLH" evidence="6">
    <location>
        <begin position="1049"/>
        <end position="1112"/>
    </location>
</feature>
<dbReference type="Pfam" id="PF07532">
    <property type="entry name" value="Big_4"/>
    <property type="match status" value="1"/>
</dbReference>
<keyword evidence="2" id="KW-0378">Hydrolase</keyword>
<evidence type="ECO:0000256" key="2">
    <source>
        <dbReference type="ARBA" id="ARBA00022801"/>
    </source>
</evidence>
<sequence length="1228" mass="132082">MFKKKKWLSLALCCSLLASFLSSWVPAYADNDEKGTSTAIAADFTDQELKDNDYILYYVNAGDQTPATVEGTDKLGLYSSVTEQVYGIDPVTSKAWGLVTATSGTNVRDASTKSGSVRYYNGTQVRDKALAYDFELPAGEYDVTFGFNNPWSGRSVNLLVEGNNVSGGDLAIGAEGAEKAVTYRKLAITDGQLNVRIQGPATAALSNYNDPLISYLIIRKNITIPLSELDNQITAAEAELANTAYTTYSLAELSRVIQESKTLKQTLAGSNADVTEPAVQEQIITAIAALKKAAAELVINAPNVSFKPGAVWRDTNGALIQAHGAGMMYDEETETYYWYGEDKTFGYLPARGVRVYSSKDLYNWVDHGLALTAIESADDFVNDPLISALYADRTDKADILNDIGTDRIIERPKVIYNDLTKKYVMWMHTDGPSATSTANYAKAEAGYALSDSPLGPFVYQRSDRMDQAPAGATDDGQPSQPGMARDMTLFKDDDGTGYLVYSSEENLTIYISKLNESYTDVVGWHKDGNAERDTQYKAVHGVDYVRVFPLAQREAPALFKYQGKYYMITSGATGWAPNVGKYTVADDIMGPWKTMRDVAPGSATTFGSQSTQVIAVDAAAGKFIYMGDRWNQNDLANSRYIWLPIEFGQNDEIALRWQDEWTLEQLEGMGKVTVNTVLPTSTVIGKAPVFPSTVNVTMSDGTVKDTPIAWNVSAESFQKPGTVRVSGTLTELANKKVEHQLYVIPESSAYFVNAGGAATADYLDMIALMGAGKVLNGETIDQKYDPENSQTWGYIGDNTLTSGTSSGDIFSSLRYLKANAGDDLAYRFDLENGGYDVYVGLYDPWSQYSNGKRIADIIVNGEVKTSGYVFTAATDVLSYADVAIADGKLDLTVHRSANAGTSSSDPQISWIVVAKSLGIRVTGVSIDKSELTLKEGEQEQLTATIAPLDAANQAVTWSSSNDAVASVSDAGMVTAASNGAAVITATSVDGAHMATAAVTVEKEEETGGEATPTPTPTPDATASPTPDTVTSPTPASPSVSSPSPSASPEPKPVFSDTEGHWATAAINKLADKNILGGFPDGSFKPDKQMSRAEFMAVMYRLLDLDTAAGDSSFGDIPAAAWYSKYVKGLYEAGVVTGFQDGSFKPNLEMTREEAFVILYRALGEQLTETTGTSPQAYTDLPGVSSWAKEAVEALTKAGIIAGYEDGTIRPKDKITRAEIATIAANVIK</sequence>
<keyword evidence="5" id="KW-0732">Signal</keyword>
<organism evidence="7 8">
    <name type="scientific">Paenibacillus endophyticus</name>
    <dbReference type="NCBI Taxonomy" id="1294268"/>
    <lineage>
        <taxon>Bacteria</taxon>
        <taxon>Bacillati</taxon>
        <taxon>Bacillota</taxon>
        <taxon>Bacilli</taxon>
        <taxon>Bacillales</taxon>
        <taxon>Paenibacillaceae</taxon>
        <taxon>Paenibacillus</taxon>
    </lineage>
</organism>
<dbReference type="Gene3D" id="2.115.10.20">
    <property type="entry name" value="Glycosyl hydrolase domain, family 43"/>
    <property type="match status" value="1"/>
</dbReference>
<proteinExistence type="inferred from homology"/>
<feature type="domain" description="SLH" evidence="6">
    <location>
        <begin position="1113"/>
        <end position="1172"/>
    </location>
</feature>
<dbReference type="Pfam" id="PF04616">
    <property type="entry name" value="Glyco_hydro_43"/>
    <property type="match status" value="1"/>
</dbReference>
<dbReference type="InterPro" id="IPR011081">
    <property type="entry name" value="Big_4"/>
</dbReference>
<protein>
    <recommendedName>
        <fullName evidence="6">SLH domain-containing protein</fullName>
    </recommendedName>
</protein>
<keyword evidence="8" id="KW-1185">Reference proteome</keyword>
<evidence type="ECO:0000259" key="6">
    <source>
        <dbReference type="PROSITE" id="PS51272"/>
    </source>
</evidence>
<dbReference type="SUPFAM" id="SSF49373">
    <property type="entry name" value="Invasin/intimin cell-adhesion fragments"/>
    <property type="match status" value="1"/>
</dbReference>
<dbReference type="AlphaFoldDB" id="A0A7W5CAI2"/>
<evidence type="ECO:0000256" key="5">
    <source>
        <dbReference type="SAM" id="SignalP"/>
    </source>
</evidence>
<dbReference type="SMART" id="SM00635">
    <property type="entry name" value="BID_2"/>
    <property type="match status" value="1"/>
</dbReference>
<evidence type="ECO:0000313" key="7">
    <source>
        <dbReference type="EMBL" id="MBB3153584.1"/>
    </source>
</evidence>
<dbReference type="Pfam" id="PF00395">
    <property type="entry name" value="SLH"/>
    <property type="match status" value="3"/>
</dbReference>
<dbReference type="InterPro" id="IPR003343">
    <property type="entry name" value="Big_2"/>
</dbReference>